<evidence type="ECO:0000313" key="1">
    <source>
        <dbReference type="EMBL" id="KAH7665697.1"/>
    </source>
</evidence>
<gene>
    <name evidence="1" type="ORF">IHE45_13G049600</name>
</gene>
<sequence length="88" mass="9967">MRRGTTSNKCTSIHLLSIQLMVLARLQHGHLEHADGNGDWGLTIFTALSFLLDILEFIPSHVALGMKYLRDKIRRKGLVLWLNLCILA</sequence>
<proteinExistence type="predicted"/>
<name>A0ACB7UXV2_DIOAL</name>
<protein>
    <submittedName>
        <fullName evidence="1">Uncharacterized protein</fullName>
    </submittedName>
</protein>
<reference evidence="2" key="1">
    <citation type="journal article" date="2022" name="Nat. Commun.">
        <title>Chromosome evolution and the genetic basis of agronomically important traits in greater yam.</title>
        <authorList>
            <person name="Bredeson J.V."/>
            <person name="Lyons J.B."/>
            <person name="Oniyinde I.O."/>
            <person name="Okereke N.R."/>
            <person name="Kolade O."/>
            <person name="Nnabue I."/>
            <person name="Nwadili C.O."/>
            <person name="Hribova E."/>
            <person name="Parker M."/>
            <person name="Nwogha J."/>
            <person name="Shu S."/>
            <person name="Carlson J."/>
            <person name="Kariba R."/>
            <person name="Muthemba S."/>
            <person name="Knop K."/>
            <person name="Barton G.J."/>
            <person name="Sherwood A.V."/>
            <person name="Lopez-Montes A."/>
            <person name="Asiedu R."/>
            <person name="Jamnadass R."/>
            <person name="Muchugi A."/>
            <person name="Goodstein D."/>
            <person name="Egesi C.N."/>
            <person name="Featherston J."/>
            <person name="Asfaw A."/>
            <person name="Simpson G.G."/>
            <person name="Dolezel J."/>
            <person name="Hendre P.S."/>
            <person name="Van Deynze A."/>
            <person name="Kumar P.L."/>
            <person name="Obidiegwu J.E."/>
            <person name="Bhattacharjee R."/>
            <person name="Rokhsar D.S."/>
        </authorList>
    </citation>
    <scope>NUCLEOTIDE SEQUENCE [LARGE SCALE GENOMIC DNA]</scope>
    <source>
        <strain evidence="2">cv. TDa95/00328</strain>
    </source>
</reference>
<comment type="caution">
    <text evidence="1">The sequence shown here is derived from an EMBL/GenBank/DDBJ whole genome shotgun (WGS) entry which is preliminary data.</text>
</comment>
<accession>A0ACB7UXV2</accession>
<dbReference type="EMBL" id="CM037023">
    <property type="protein sequence ID" value="KAH7665697.1"/>
    <property type="molecule type" value="Genomic_DNA"/>
</dbReference>
<organism evidence="1 2">
    <name type="scientific">Dioscorea alata</name>
    <name type="common">Purple yam</name>
    <dbReference type="NCBI Taxonomy" id="55571"/>
    <lineage>
        <taxon>Eukaryota</taxon>
        <taxon>Viridiplantae</taxon>
        <taxon>Streptophyta</taxon>
        <taxon>Embryophyta</taxon>
        <taxon>Tracheophyta</taxon>
        <taxon>Spermatophyta</taxon>
        <taxon>Magnoliopsida</taxon>
        <taxon>Liliopsida</taxon>
        <taxon>Dioscoreales</taxon>
        <taxon>Dioscoreaceae</taxon>
        <taxon>Dioscorea</taxon>
    </lineage>
</organism>
<evidence type="ECO:0000313" key="2">
    <source>
        <dbReference type="Proteomes" id="UP000827976"/>
    </source>
</evidence>
<keyword evidence="2" id="KW-1185">Reference proteome</keyword>
<dbReference type="Proteomes" id="UP000827976">
    <property type="component" value="Chromosome 13"/>
</dbReference>